<evidence type="ECO:0000259" key="2">
    <source>
        <dbReference type="Pfam" id="PF00768"/>
    </source>
</evidence>
<dbReference type="AlphaFoldDB" id="A0A429ZWR6"/>
<dbReference type="GO" id="GO:0009002">
    <property type="term" value="F:serine-type D-Ala-D-Ala carboxypeptidase activity"/>
    <property type="evidence" value="ECO:0007669"/>
    <property type="project" value="InterPro"/>
</dbReference>
<dbReference type="Proteomes" id="UP000287857">
    <property type="component" value="Unassembled WGS sequence"/>
</dbReference>
<protein>
    <submittedName>
        <fullName evidence="4">Uncharacterized protein</fullName>
    </submittedName>
</protein>
<evidence type="ECO:0000256" key="1">
    <source>
        <dbReference type="SAM" id="Coils"/>
    </source>
</evidence>
<gene>
    <name evidence="4" type="ORF">CBF37_08045</name>
</gene>
<name>A0A429ZWR6_9ENTE</name>
<dbReference type="PANTHER" id="PTHR21581">
    <property type="entry name" value="D-ALANYL-D-ALANINE CARBOXYPEPTIDASE"/>
    <property type="match status" value="1"/>
</dbReference>
<keyword evidence="1" id="KW-0175">Coiled coil</keyword>
<dbReference type="PANTHER" id="PTHR21581:SF6">
    <property type="entry name" value="TRAFFICKING PROTEIN PARTICLE COMPLEX SUBUNIT 12"/>
    <property type="match status" value="1"/>
</dbReference>
<dbReference type="EMBL" id="NGJS01000011">
    <property type="protein sequence ID" value="RST98256.1"/>
    <property type="molecule type" value="Genomic_DNA"/>
</dbReference>
<dbReference type="InterPro" id="IPR045155">
    <property type="entry name" value="Beta-lactam_cat"/>
</dbReference>
<dbReference type="GO" id="GO:0030655">
    <property type="term" value="P:beta-lactam antibiotic catabolic process"/>
    <property type="evidence" value="ECO:0007669"/>
    <property type="project" value="InterPro"/>
</dbReference>
<evidence type="ECO:0000259" key="3">
    <source>
        <dbReference type="Pfam" id="PF13354"/>
    </source>
</evidence>
<feature type="coiled-coil region" evidence="1">
    <location>
        <begin position="40"/>
        <end position="67"/>
    </location>
</feature>
<dbReference type="OrthoDB" id="9791132at2"/>
<dbReference type="InterPro" id="IPR012338">
    <property type="entry name" value="Beta-lactam/transpept-like"/>
</dbReference>
<dbReference type="RefSeq" id="WP_125984235.1">
    <property type="nucleotide sequence ID" value="NZ_NGJS01000011.1"/>
</dbReference>
<dbReference type="SUPFAM" id="SSF56601">
    <property type="entry name" value="beta-lactamase/transpeptidase-like"/>
    <property type="match status" value="2"/>
</dbReference>
<feature type="domain" description="Beta-lactamase class A catalytic" evidence="3">
    <location>
        <begin position="756"/>
        <end position="837"/>
    </location>
</feature>
<reference evidence="4 5" key="1">
    <citation type="submission" date="2017-05" db="EMBL/GenBank/DDBJ databases">
        <title>Vagococcus spp. assemblies.</title>
        <authorList>
            <person name="Gulvik C.A."/>
        </authorList>
    </citation>
    <scope>NUCLEOTIDE SEQUENCE [LARGE SCALE GENOMIC DNA]</scope>
    <source>
        <strain evidence="4 5">SS1995</strain>
    </source>
</reference>
<dbReference type="Pfam" id="PF00768">
    <property type="entry name" value="Peptidase_S11"/>
    <property type="match status" value="1"/>
</dbReference>
<sequence>MARKIIGSNWNRKSQDAHNENYKELYEGVDEVKGTATQLTEDLKTTKEDVDERVKSAEEKAEDAKLNPVIKDNSVTINKLDFLTSENLFDESKVIEKLNINIETGKVENHEEFELLSNFNIFEEGMGLVSNNNFNYAIYDDDLNVLKFGTQTSNEELKNAVKNSKYIRMAFRLTSKNHIVKYSKLFEATFKSDSAANNISSLETKNARNSIVGNEFVDLPDKLDFIEKTTSKEGSKNLFPNPLFKGRFLTNVYEVDTTEIPQRSKLSEGYRLEINGTKSAYLKYIIQLEKNKEYYLRSNLTISKYTSGQLGIEMVLSNNSINLSRNSVGTEIKSTTFVNIGESKANLIVGAFSQANLSGHISYPVLVNMTDTGLSKSQLDAMTFEDIQLLGTIRQDIKSLNQAPVFLSAKNEVQNSELNGTDYWVKNAGTPEIVTVEGINMVKAFSSGSSQFLQTLALANKKYYVSCEVKCDRFIKGFLGLKFETLDMKTDISIATTKVTNEFEKVSRIIDLTKSPNTNIKLFAGSFISADLDGYVKNIQMINLTETFGNNIPSKDYLDRIIFTKKDESQSKYEVDNQTATKNFITAMNRKAKLLGMANSTFTNPSGLEDDNHKSTAHDMSLVLKDTLNYPDLLKAWGVKKYTFDIIGANKREMSIVSTVQSAELEKSYTILGGKTGTNDDINCLVLFVQDKENGDIYFGSLLGTVGDRFMVFKQLADSIKNSKGEDTSVLCTSTWGTKLDSNYQLFNNIKTLPKSFKNPDQKLRPASTTKVLTALTALDVSTDMSEIIEIKQVDIARGSGPAFQSGDIITFKDALHLMMLPSSNTTANAVCRHFGAKIRLK</sequence>
<comment type="caution">
    <text evidence="4">The sequence shown here is derived from an EMBL/GenBank/DDBJ whole genome shotgun (WGS) entry which is preliminary data.</text>
</comment>
<organism evidence="4 5">
    <name type="scientific">Vagococcus vulneris</name>
    <dbReference type="NCBI Taxonomy" id="1977869"/>
    <lineage>
        <taxon>Bacteria</taxon>
        <taxon>Bacillati</taxon>
        <taxon>Bacillota</taxon>
        <taxon>Bacilli</taxon>
        <taxon>Lactobacillales</taxon>
        <taxon>Enterococcaceae</taxon>
        <taxon>Vagococcus</taxon>
    </lineage>
</organism>
<proteinExistence type="predicted"/>
<evidence type="ECO:0000313" key="5">
    <source>
        <dbReference type="Proteomes" id="UP000287857"/>
    </source>
</evidence>
<dbReference type="GO" id="GO:0006508">
    <property type="term" value="P:proteolysis"/>
    <property type="evidence" value="ECO:0007669"/>
    <property type="project" value="InterPro"/>
</dbReference>
<dbReference type="Pfam" id="PF13354">
    <property type="entry name" value="Beta-lactamase2"/>
    <property type="match status" value="1"/>
</dbReference>
<accession>A0A429ZWR6</accession>
<feature type="domain" description="Peptidase S11 D-alanyl-D-alanine carboxypeptidase A N-terminal" evidence="2">
    <location>
        <begin position="581"/>
        <end position="686"/>
    </location>
</feature>
<dbReference type="Gene3D" id="3.40.710.10">
    <property type="entry name" value="DD-peptidase/beta-lactamase superfamily"/>
    <property type="match status" value="2"/>
</dbReference>
<dbReference type="InterPro" id="IPR001967">
    <property type="entry name" value="Peptidase_S11_N"/>
</dbReference>
<evidence type="ECO:0000313" key="4">
    <source>
        <dbReference type="EMBL" id="RST98256.1"/>
    </source>
</evidence>
<dbReference type="GO" id="GO:0008800">
    <property type="term" value="F:beta-lactamase activity"/>
    <property type="evidence" value="ECO:0007669"/>
    <property type="project" value="InterPro"/>
</dbReference>
<keyword evidence="5" id="KW-1185">Reference proteome</keyword>